<dbReference type="GO" id="GO:0071013">
    <property type="term" value="C:catalytic step 2 spliceosome"/>
    <property type="evidence" value="ECO:0007669"/>
    <property type="project" value="TreeGrafter"/>
</dbReference>
<evidence type="ECO:0000313" key="9">
    <source>
        <dbReference type="RefSeq" id="XP_033455576.1"/>
    </source>
</evidence>
<evidence type="ECO:0000256" key="4">
    <source>
        <dbReference type="ARBA" id="ARBA00022728"/>
    </source>
</evidence>
<dbReference type="PANTHER" id="PTHR13296">
    <property type="entry name" value="BCAS2 PROTEIN"/>
    <property type="match status" value="1"/>
</dbReference>
<dbReference type="GO" id="GO:0006397">
    <property type="term" value="P:mRNA processing"/>
    <property type="evidence" value="ECO:0007669"/>
    <property type="project" value="UniProtKB-KW"/>
</dbReference>
<evidence type="ECO:0000256" key="3">
    <source>
        <dbReference type="ARBA" id="ARBA00022664"/>
    </source>
</evidence>
<keyword evidence="3" id="KW-0507">mRNA processing</keyword>
<keyword evidence="8" id="KW-1185">Reference proteome</keyword>
<organism evidence="9">
    <name type="scientific">Dissoconium aciculare CBS 342.82</name>
    <dbReference type="NCBI Taxonomy" id="1314786"/>
    <lineage>
        <taxon>Eukaryota</taxon>
        <taxon>Fungi</taxon>
        <taxon>Dikarya</taxon>
        <taxon>Ascomycota</taxon>
        <taxon>Pezizomycotina</taxon>
        <taxon>Dothideomycetes</taxon>
        <taxon>Dothideomycetidae</taxon>
        <taxon>Mycosphaerellales</taxon>
        <taxon>Dissoconiaceae</taxon>
        <taxon>Dissoconium</taxon>
    </lineage>
</organism>
<evidence type="ECO:0000313" key="8">
    <source>
        <dbReference type="Proteomes" id="UP000504637"/>
    </source>
</evidence>
<keyword evidence="7" id="KW-0175">Coiled coil</keyword>
<evidence type="ECO:0000256" key="6">
    <source>
        <dbReference type="ARBA" id="ARBA00023242"/>
    </source>
</evidence>
<dbReference type="PANTHER" id="PTHR13296:SF0">
    <property type="entry name" value="PRE-MRNA-SPLICING FACTOR SPF27"/>
    <property type="match status" value="1"/>
</dbReference>
<dbReference type="AlphaFoldDB" id="A0A6J3LRW4"/>
<evidence type="ECO:0000256" key="5">
    <source>
        <dbReference type="ARBA" id="ARBA00023187"/>
    </source>
</evidence>
<comment type="subcellular location">
    <subcellularLocation>
        <location evidence="1">Nucleus</location>
    </subcellularLocation>
</comment>
<accession>A0A6J3LRW4</accession>
<reference evidence="9" key="1">
    <citation type="submission" date="2020-01" db="EMBL/GenBank/DDBJ databases">
        <authorList>
            <consortium name="DOE Joint Genome Institute"/>
            <person name="Haridas S."/>
            <person name="Albert R."/>
            <person name="Binder M."/>
            <person name="Bloem J."/>
            <person name="Labutti K."/>
            <person name="Salamov A."/>
            <person name="Andreopoulos B."/>
            <person name="Baker S.E."/>
            <person name="Barry K."/>
            <person name="Bills G."/>
            <person name="Bluhm B.H."/>
            <person name="Cannon C."/>
            <person name="Castanera R."/>
            <person name="Culley D.E."/>
            <person name="Daum C."/>
            <person name="Ezra D."/>
            <person name="Gonzalez J.B."/>
            <person name="Henrissat B."/>
            <person name="Kuo A."/>
            <person name="Liang C."/>
            <person name="Lipzen A."/>
            <person name="Lutzoni F."/>
            <person name="Magnuson J."/>
            <person name="Mondo S."/>
            <person name="Nolan M."/>
            <person name="Ohm R."/>
            <person name="Pangilinan J."/>
            <person name="Park H.-J."/>
            <person name="Ramirez L."/>
            <person name="Alfaro M."/>
            <person name="Sun H."/>
            <person name="Tritt A."/>
            <person name="Yoshinaga Y."/>
            <person name="Zwiers L.-H."/>
            <person name="Turgeon B.G."/>
            <person name="Goodwin S.B."/>
            <person name="Spatafora J.W."/>
            <person name="Crous P.W."/>
            <person name="Grigoriev I.V."/>
        </authorList>
    </citation>
    <scope>NUCLEOTIDE SEQUENCE</scope>
    <source>
        <strain evidence="9">CBS 342.82</strain>
    </source>
</reference>
<name>A0A6J3LRW4_9PEZI</name>
<evidence type="ECO:0000256" key="1">
    <source>
        <dbReference type="ARBA" id="ARBA00004123"/>
    </source>
</evidence>
<dbReference type="Pfam" id="PF05700">
    <property type="entry name" value="BCAS2"/>
    <property type="match status" value="1"/>
</dbReference>
<dbReference type="RefSeq" id="XP_033455576.1">
    <property type="nucleotide sequence ID" value="XM_033609033.1"/>
</dbReference>
<dbReference type="GO" id="GO:0008380">
    <property type="term" value="P:RNA splicing"/>
    <property type="evidence" value="ECO:0007669"/>
    <property type="project" value="UniProtKB-KW"/>
</dbReference>
<dbReference type="GO" id="GO:0000974">
    <property type="term" value="C:Prp19 complex"/>
    <property type="evidence" value="ECO:0007669"/>
    <property type="project" value="TreeGrafter"/>
</dbReference>
<dbReference type="GO" id="GO:0071011">
    <property type="term" value="C:precatalytic spliceosome"/>
    <property type="evidence" value="ECO:0007669"/>
    <property type="project" value="TreeGrafter"/>
</dbReference>
<dbReference type="Proteomes" id="UP000504637">
    <property type="component" value="Unplaced"/>
</dbReference>
<keyword evidence="4" id="KW-0747">Spliceosome</keyword>
<dbReference type="GeneID" id="54366834"/>
<feature type="coiled-coil region" evidence="7">
    <location>
        <begin position="134"/>
        <end position="161"/>
    </location>
</feature>
<evidence type="ECO:0000256" key="7">
    <source>
        <dbReference type="SAM" id="Coils"/>
    </source>
</evidence>
<evidence type="ECO:0000256" key="2">
    <source>
        <dbReference type="ARBA" id="ARBA00010788"/>
    </source>
</evidence>
<evidence type="ECO:0008006" key="10">
    <source>
        <dbReference type="Google" id="ProtNLM"/>
    </source>
</evidence>
<proteinExistence type="inferred from homology"/>
<protein>
    <recommendedName>
        <fullName evidence="10">BCAS2 family protein</fullName>
    </recommendedName>
</protein>
<keyword evidence="5" id="KW-0508">mRNA splicing</keyword>
<reference evidence="9" key="2">
    <citation type="submission" date="2020-04" db="EMBL/GenBank/DDBJ databases">
        <authorList>
            <consortium name="NCBI Genome Project"/>
        </authorList>
    </citation>
    <scope>NUCLEOTIDE SEQUENCE</scope>
    <source>
        <strain evidence="9">CBS 342.82</strain>
    </source>
</reference>
<dbReference type="OrthoDB" id="205794at2759"/>
<keyword evidence="6" id="KW-0539">Nucleus</keyword>
<dbReference type="InterPro" id="IPR008409">
    <property type="entry name" value="SPF27"/>
</dbReference>
<gene>
    <name evidence="9" type="ORF">K489DRAFT_90919</name>
</gene>
<reference evidence="9" key="3">
    <citation type="submission" date="2025-08" db="UniProtKB">
        <authorList>
            <consortium name="RefSeq"/>
        </authorList>
    </citation>
    <scope>IDENTIFICATION</scope>
    <source>
        <strain evidence="9">CBS 342.82</strain>
    </source>
</reference>
<sequence>MPLITSAVVALPNIDANKLTPSQLQSANDLVLADLASSGVDTNIPHPSIPNFPEAQFTPLIAAAHARLAASEPKTSALDLSRYEALDTPSSGSDSQTWTTALRRAATSAQYLRARETNLGLLEAYGKNAWLVGNSHLEDELKTLEKEVAEKRIEMESVAQERRESEAAVAAEMQSLENTWRQGVGRMLETQAAAEKLRLEILERKRQGATV</sequence>
<comment type="similarity">
    <text evidence="2">Belongs to the SPF27 family.</text>
</comment>